<evidence type="ECO:0000313" key="2">
    <source>
        <dbReference type="Proteomes" id="UP000828390"/>
    </source>
</evidence>
<comment type="caution">
    <text evidence="1">The sequence shown here is derived from an EMBL/GenBank/DDBJ whole genome shotgun (WGS) entry which is preliminary data.</text>
</comment>
<reference evidence="1" key="2">
    <citation type="submission" date="2020-11" db="EMBL/GenBank/DDBJ databases">
        <authorList>
            <person name="McCartney M.A."/>
            <person name="Auch B."/>
            <person name="Kono T."/>
            <person name="Mallez S."/>
            <person name="Becker A."/>
            <person name="Gohl D.M."/>
            <person name="Silverstein K.A.T."/>
            <person name="Koren S."/>
            <person name="Bechman K.B."/>
            <person name="Herman A."/>
            <person name="Abrahante J.E."/>
            <person name="Garbe J."/>
        </authorList>
    </citation>
    <scope>NUCLEOTIDE SEQUENCE</scope>
    <source>
        <strain evidence="1">Duluth1</strain>
        <tissue evidence="1">Whole animal</tissue>
    </source>
</reference>
<dbReference type="AlphaFoldDB" id="A0A9D3YD98"/>
<reference evidence="1" key="1">
    <citation type="journal article" date="2019" name="bioRxiv">
        <title>The Genome of the Zebra Mussel, Dreissena polymorpha: A Resource for Invasive Species Research.</title>
        <authorList>
            <person name="McCartney M.A."/>
            <person name="Auch B."/>
            <person name="Kono T."/>
            <person name="Mallez S."/>
            <person name="Zhang Y."/>
            <person name="Obille A."/>
            <person name="Becker A."/>
            <person name="Abrahante J.E."/>
            <person name="Garbe J."/>
            <person name="Badalamenti J.P."/>
            <person name="Herman A."/>
            <person name="Mangelson H."/>
            <person name="Liachko I."/>
            <person name="Sullivan S."/>
            <person name="Sone E.D."/>
            <person name="Koren S."/>
            <person name="Silverstein K.A.T."/>
            <person name="Beckman K.B."/>
            <person name="Gohl D.M."/>
        </authorList>
    </citation>
    <scope>NUCLEOTIDE SEQUENCE</scope>
    <source>
        <strain evidence="1">Duluth1</strain>
        <tissue evidence="1">Whole animal</tissue>
    </source>
</reference>
<protein>
    <submittedName>
        <fullName evidence="1">Uncharacterized protein</fullName>
    </submittedName>
</protein>
<accession>A0A9D3YD98</accession>
<name>A0A9D3YD98_DREPO</name>
<dbReference type="Proteomes" id="UP000828390">
    <property type="component" value="Unassembled WGS sequence"/>
</dbReference>
<sequence>MKELIFDIVRQGRRHQPGDSEQPLALLAITTQAVSAPVACASSHFLPSPSGNS</sequence>
<proteinExistence type="predicted"/>
<gene>
    <name evidence="1" type="ORF">DPMN_084132</name>
</gene>
<evidence type="ECO:0000313" key="1">
    <source>
        <dbReference type="EMBL" id="KAH3696656.1"/>
    </source>
</evidence>
<dbReference type="EMBL" id="JAIWYP010000016">
    <property type="protein sequence ID" value="KAH3696656.1"/>
    <property type="molecule type" value="Genomic_DNA"/>
</dbReference>
<organism evidence="1 2">
    <name type="scientific">Dreissena polymorpha</name>
    <name type="common">Zebra mussel</name>
    <name type="synonym">Mytilus polymorpha</name>
    <dbReference type="NCBI Taxonomy" id="45954"/>
    <lineage>
        <taxon>Eukaryota</taxon>
        <taxon>Metazoa</taxon>
        <taxon>Spiralia</taxon>
        <taxon>Lophotrochozoa</taxon>
        <taxon>Mollusca</taxon>
        <taxon>Bivalvia</taxon>
        <taxon>Autobranchia</taxon>
        <taxon>Heteroconchia</taxon>
        <taxon>Euheterodonta</taxon>
        <taxon>Imparidentia</taxon>
        <taxon>Neoheterodontei</taxon>
        <taxon>Myida</taxon>
        <taxon>Dreissenoidea</taxon>
        <taxon>Dreissenidae</taxon>
        <taxon>Dreissena</taxon>
    </lineage>
</organism>
<keyword evidence="2" id="KW-1185">Reference proteome</keyword>